<sequence>MNTMYKEVVGRRMTPVIVGSFVLITIMINLSNTIENVKIFDYKIGGITNPLLLIFTISVIGIEFFKCNVKYKYSIIAGELIIYRMNNKYQEIIENIKLENIVYIGRRKECKRKISVLSSKKCLCTLLHFDKACCIYKDGDNYKEVYFDPSERLLAKLKKISKNNQAAA</sequence>
<dbReference type="OrthoDB" id="1953575at2"/>
<dbReference type="RefSeq" id="WP_027639754.1">
    <property type="nucleotide sequence ID" value="NZ_BAAACD010000022.1"/>
</dbReference>
<feature type="transmembrane region" description="Helical" evidence="1">
    <location>
        <begin position="42"/>
        <end position="65"/>
    </location>
</feature>
<protein>
    <submittedName>
        <fullName evidence="3">Uncharacterized protein</fullName>
    </submittedName>
</protein>
<dbReference type="GeneID" id="90546234"/>
<gene>
    <name evidence="2" type="ORF">DBY38_05470</name>
    <name evidence="3" type="ORF">SAMN04487885_13432</name>
</gene>
<keyword evidence="1" id="KW-1133">Transmembrane helix</keyword>
<dbReference type="EMBL" id="FOOE01000034">
    <property type="protein sequence ID" value="SFG21509.1"/>
    <property type="molecule type" value="Genomic_DNA"/>
</dbReference>
<reference evidence="2 5" key="2">
    <citation type="submission" date="2018-03" db="EMBL/GenBank/DDBJ databases">
        <title>The uncultured portion of the human microbiome is neutrally assembled.</title>
        <authorList>
            <person name="Jeraldo P."/>
            <person name="Boardman L."/>
            <person name="White B.A."/>
            <person name="Nelson H."/>
            <person name="Goldenfeld N."/>
            <person name="Chia N."/>
        </authorList>
    </citation>
    <scope>NUCLEOTIDE SEQUENCE [LARGE SCALE GENOMIC DNA]</scope>
    <source>
        <strain evidence="2">CIM:MAG 903</strain>
    </source>
</reference>
<dbReference type="AlphaFoldDB" id="A0A1I2Q2C0"/>
<feature type="transmembrane region" description="Helical" evidence="1">
    <location>
        <begin position="12"/>
        <end position="30"/>
    </location>
</feature>
<organism evidence="3 4">
    <name type="scientific">Clostridium cadaveris</name>
    <dbReference type="NCBI Taxonomy" id="1529"/>
    <lineage>
        <taxon>Bacteria</taxon>
        <taxon>Bacillati</taxon>
        <taxon>Bacillota</taxon>
        <taxon>Clostridia</taxon>
        <taxon>Eubacteriales</taxon>
        <taxon>Clostridiaceae</taxon>
        <taxon>Clostridium</taxon>
    </lineage>
</organism>
<dbReference type="eggNOG" id="ENOG5033I23">
    <property type="taxonomic scope" value="Bacteria"/>
</dbReference>
<keyword evidence="1" id="KW-0812">Transmembrane</keyword>
<evidence type="ECO:0000313" key="5">
    <source>
        <dbReference type="Proteomes" id="UP000246114"/>
    </source>
</evidence>
<name>A0A1I2Q2C0_9CLOT</name>
<evidence type="ECO:0000313" key="2">
    <source>
        <dbReference type="EMBL" id="PWL54112.1"/>
    </source>
</evidence>
<evidence type="ECO:0000313" key="4">
    <source>
        <dbReference type="Proteomes" id="UP000182135"/>
    </source>
</evidence>
<dbReference type="EMBL" id="QAMZ01000027">
    <property type="protein sequence ID" value="PWL54112.1"/>
    <property type="molecule type" value="Genomic_DNA"/>
</dbReference>
<keyword evidence="1" id="KW-0472">Membrane</keyword>
<evidence type="ECO:0000256" key="1">
    <source>
        <dbReference type="SAM" id="Phobius"/>
    </source>
</evidence>
<accession>A0A1I2Q2C0</accession>
<evidence type="ECO:0000313" key="3">
    <source>
        <dbReference type="EMBL" id="SFG21509.1"/>
    </source>
</evidence>
<dbReference type="Proteomes" id="UP000246114">
    <property type="component" value="Unassembled WGS sequence"/>
</dbReference>
<dbReference type="STRING" id="1529.SAMN04487885_13432"/>
<reference evidence="3 4" key="1">
    <citation type="submission" date="2016-10" db="EMBL/GenBank/DDBJ databases">
        <authorList>
            <person name="de Groot N.N."/>
        </authorList>
    </citation>
    <scope>NUCLEOTIDE SEQUENCE [LARGE SCALE GENOMIC DNA]</scope>
    <source>
        <strain evidence="3 4">NLAE-zl-G419</strain>
    </source>
</reference>
<proteinExistence type="predicted"/>
<keyword evidence="4" id="KW-1185">Reference proteome</keyword>
<dbReference type="Proteomes" id="UP000182135">
    <property type="component" value="Unassembled WGS sequence"/>
</dbReference>